<proteinExistence type="predicted"/>
<feature type="compositionally biased region" description="Acidic residues" evidence="3">
    <location>
        <begin position="1"/>
        <end position="38"/>
    </location>
</feature>
<evidence type="ECO:0000259" key="4">
    <source>
        <dbReference type="PROSITE" id="PS50102"/>
    </source>
</evidence>
<evidence type="ECO:0000256" key="3">
    <source>
        <dbReference type="SAM" id="MobiDB-lite"/>
    </source>
</evidence>
<dbReference type="FunFam" id="3.30.70.330:FF:000259">
    <property type="entry name" value="RNA-binding (RRM/RBD/RNP motifs) family protein"/>
    <property type="match status" value="1"/>
</dbReference>
<dbReference type="PROSITE" id="PS50102">
    <property type="entry name" value="RRM"/>
    <property type="match status" value="3"/>
</dbReference>
<feature type="region of interest" description="Disordered" evidence="3">
    <location>
        <begin position="484"/>
        <end position="517"/>
    </location>
</feature>
<evidence type="ECO:0000256" key="2">
    <source>
        <dbReference type="PROSITE-ProRule" id="PRU00176"/>
    </source>
</evidence>
<dbReference type="Proteomes" id="UP000886885">
    <property type="component" value="Chromosome 2A"/>
</dbReference>
<dbReference type="AlphaFoldDB" id="A0A8X8AHL5"/>
<accession>A0A8X8AHL5</accession>
<dbReference type="GO" id="GO:0003723">
    <property type="term" value="F:RNA binding"/>
    <property type="evidence" value="ECO:0007669"/>
    <property type="project" value="UniProtKB-UniRule"/>
</dbReference>
<feature type="domain" description="RRM" evidence="4">
    <location>
        <begin position="284"/>
        <end position="350"/>
    </location>
</feature>
<feature type="compositionally biased region" description="Low complexity" evidence="3">
    <location>
        <begin position="499"/>
        <end position="513"/>
    </location>
</feature>
<feature type="region of interest" description="Disordered" evidence="3">
    <location>
        <begin position="1"/>
        <end position="106"/>
    </location>
</feature>
<evidence type="ECO:0000256" key="1">
    <source>
        <dbReference type="ARBA" id="ARBA00022884"/>
    </source>
</evidence>
<dbReference type="OrthoDB" id="3800936at2759"/>
<keyword evidence="1 2" id="KW-0694">RNA-binding</keyword>
<dbReference type="CDD" id="cd00590">
    <property type="entry name" value="RRM_SF"/>
    <property type="match status" value="1"/>
</dbReference>
<comment type="caution">
    <text evidence="5">The sequence shown here is derived from an EMBL/GenBank/DDBJ whole genome shotgun (WGS) entry which is preliminary data.</text>
</comment>
<feature type="domain" description="RRM" evidence="4">
    <location>
        <begin position="106"/>
        <end position="184"/>
    </location>
</feature>
<feature type="compositionally biased region" description="Basic and acidic residues" evidence="3">
    <location>
        <begin position="53"/>
        <end position="69"/>
    </location>
</feature>
<feature type="compositionally biased region" description="Basic and acidic residues" evidence="3">
    <location>
        <begin position="79"/>
        <end position="96"/>
    </location>
</feature>
<dbReference type="InterPro" id="IPR000504">
    <property type="entry name" value="RRM_dom"/>
</dbReference>
<reference evidence="5" key="1">
    <citation type="journal article" date="2020" name="bioRxiv">
        <title>Hybrid origin of Populus tomentosa Carr. identified through genome sequencing and phylogenomic analysis.</title>
        <authorList>
            <person name="An X."/>
            <person name="Gao K."/>
            <person name="Chen Z."/>
            <person name="Li J."/>
            <person name="Yang X."/>
            <person name="Yang X."/>
            <person name="Zhou J."/>
            <person name="Guo T."/>
            <person name="Zhao T."/>
            <person name="Huang S."/>
            <person name="Miao D."/>
            <person name="Khan W.U."/>
            <person name="Rao P."/>
            <person name="Ye M."/>
            <person name="Lei B."/>
            <person name="Liao W."/>
            <person name="Wang J."/>
            <person name="Ji L."/>
            <person name="Li Y."/>
            <person name="Guo B."/>
            <person name="Mustafa N.S."/>
            <person name="Li S."/>
            <person name="Yun Q."/>
            <person name="Keller S.R."/>
            <person name="Mao J."/>
            <person name="Zhang R."/>
            <person name="Strauss S.H."/>
        </authorList>
    </citation>
    <scope>NUCLEOTIDE SEQUENCE</scope>
    <source>
        <strain evidence="5">GM15</strain>
        <tissue evidence="5">Leaf</tissue>
    </source>
</reference>
<dbReference type="SMART" id="SM00360">
    <property type="entry name" value="RRM"/>
    <property type="match status" value="3"/>
</dbReference>
<keyword evidence="6" id="KW-1185">Reference proteome</keyword>
<name>A0A8X8AHL5_POPTO</name>
<dbReference type="FunFam" id="3.30.70.330:FF:000808">
    <property type="entry name" value="Heterogeneous nuclear ribonucleoprotein Q isoform A"/>
    <property type="match status" value="1"/>
</dbReference>
<organism evidence="5 6">
    <name type="scientific">Populus tomentosa</name>
    <name type="common">Chinese white poplar</name>
    <dbReference type="NCBI Taxonomy" id="118781"/>
    <lineage>
        <taxon>Eukaryota</taxon>
        <taxon>Viridiplantae</taxon>
        <taxon>Streptophyta</taxon>
        <taxon>Embryophyta</taxon>
        <taxon>Tracheophyta</taxon>
        <taxon>Spermatophyta</taxon>
        <taxon>Magnoliopsida</taxon>
        <taxon>eudicotyledons</taxon>
        <taxon>Gunneridae</taxon>
        <taxon>Pentapetalae</taxon>
        <taxon>rosids</taxon>
        <taxon>fabids</taxon>
        <taxon>Malpighiales</taxon>
        <taxon>Salicaceae</taxon>
        <taxon>Saliceae</taxon>
        <taxon>Populus</taxon>
    </lineage>
</organism>
<feature type="domain" description="RRM" evidence="4">
    <location>
        <begin position="186"/>
        <end position="268"/>
    </location>
</feature>
<evidence type="ECO:0000313" key="6">
    <source>
        <dbReference type="Proteomes" id="UP000886885"/>
    </source>
</evidence>
<protein>
    <recommendedName>
        <fullName evidence="4">RRM domain-containing protein</fullName>
    </recommendedName>
</protein>
<evidence type="ECO:0000313" key="5">
    <source>
        <dbReference type="EMBL" id="KAG6786917.1"/>
    </source>
</evidence>
<dbReference type="PANTHER" id="PTHR21245">
    <property type="entry name" value="HETEROGENEOUS NUCLEAR RIBONUCLEOPROTEIN"/>
    <property type="match status" value="1"/>
</dbReference>
<gene>
    <name evidence="5" type="ORF">POTOM_008537</name>
</gene>
<sequence length="589" mass="65134">MAEGTEIEERVDLEEDNYMEEIDDDVQDQLDEDGEDDAGDAHAEENVEEEYEDSKPEVRQKDQSPEADRSLPNAEPVEDEQKPTASVKKEEKDKHAQLLSLPPHGSEVFIGGLPKDVVEDELRDLCETIGEIFEIRLMKDKDTGESKGFAFVAFKSKDVARKATEELRSKDYKGKTLRCSISETKNRLFIGNVPKNLTEDEFRKIIEEVGPGMEVLELIKDPQTPTRNRGFAFILYYNNACADYSRQKMLNANFKLDGHTPTVSWADPKGMPPDHSPAAVGQVKALYVKNIPENTSTEKLKELFQRHGDVTKVVTPPGKAGKRDFGFIHYAERSSALKAVRDTEKYEINGNFYANLLEHGAQSCSPIPHLLVVSRFCVAIGHVVKDLGDVEEGQLLEVVLAKPQADKKPDGSYPYNAGVNPNPVPLPAYSGFAGNPYGSLGTGFGVAAGFQQPVIYGRGPMPAGMHMVPMVLPDGRIGYVLQQPGVQMPQPRPRRVDRSNSPSGPGRAGSSGDDGNHGRRSSLYHIISAYCICSINELKMIMTRHKDDVDFTGVFHYGFWLSVLCLPKANSQIEGSSSLSTWLIAIKAH</sequence>
<dbReference type="EMBL" id="JAAWWB010000003">
    <property type="protein sequence ID" value="KAG6786917.1"/>
    <property type="molecule type" value="Genomic_DNA"/>
</dbReference>
<dbReference type="Pfam" id="PF00076">
    <property type="entry name" value="RRM_1"/>
    <property type="match status" value="3"/>
</dbReference>